<sequence>MSPDEYGGHYSSACPPPPPPAPPPPHPFSFHLLEVTLISAQDLFPASRAMRTYAVAWVHSDHPLRTRIDPSGHADPTWNDKFVFRVDDSTLSSDTSAIHVDIYSALPASSLAPTPSSAPHGILNVGVSLVDDSNVSLYADLPAFAFHDLIARKTAQSPAALLEGTGSAEETAASDKKLKKWRSEIRASEEHRASLMLSPSPSTDDEGNASRRGKQRKPRAMSCFNLAGMYADVADYEECSSTSSRSSAAGR</sequence>
<proteinExistence type="predicted"/>
<dbReference type="EMBL" id="JADCNL010000012">
    <property type="protein sequence ID" value="KAG0457320.1"/>
    <property type="molecule type" value="Genomic_DNA"/>
</dbReference>
<dbReference type="InterPro" id="IPR035892">
    <property type="entry name" value="C2_domain_sf"/>
</dbReference>
<evidence type="ECO:0000313" key="3">
    <source>
        <dbReference type="EMBL" id="KAG0457320.1"/>
    </source>
</evidence>
<evidence type="ECO:0000256" key="1">
    <source>
        <dbReference type="SAM" id="MobiDB-lite"/>
    </source>
</evidence>
<dbReference type="SUPFAM" id="SSF49562">
    <property type="entry name" value="C2 domain (Calcium/lipid-binding domain, CaLB)"/>
    <property type="match status" value="1"/>
</dbReference>
<dbReference type="SMART" id="SM00239">
    <property type="entry name" value="C2"/>
    <property type="match status" value="1"/>
</dbReference>
<dbReference type="Proteomes" id="UP000636800">
    <property type="component" value="Chromosome 12"/>
</dbReference>
<gene>
    <name evidence="3" type="ORF">HPP92_022477</name>
</gene>
<reference evidence="3 4" key="1">
    <citation type="journal article" date="2020" name="Nat. Food">
        <title>A phased Vanilla planifolia genome enables genetic improvement of flavour and production.</title>
        <authorList>
            <person name="Hasing T."/>
            <person name="Tang H."/>
            <person name="Brym M."/>
            <person name="Khazi F."/>
            <person name="Huang T."/>
            <person name="Chambers A.H."/>
        </authorList>
    </citation>
    <scope>NUCLEOTIDE SEQUENCE [LARGE SCALE GENOMIC DNA]</scope>
    <source>
        <tissue evidence="3">Leaf</tissue>
    </source>
</reference>
<evidence type="ECO:0000259" key="2">
    <source>
        <dbReference type="PROSITE" id="PS50004"/>
    </source>
</evidence>
<keyword evidence="4" id="KW-1185">Reference proteome</keyword>
<dbReference type="PROSITE" id="PS50004">
    <property type="entry name" value="C2"/>
    <property type="match status" value="1"/>
</dbReference>
<feature type="compositionally biased region" description="Pro residues" evidence="1">
    <location>
        <begin position="14"/>
        <end position="26"/>
    </location>
</feature>
<feature type="domain" description="C2" evidence="2">
    <location>
        <begin position="14"/>
        <end position="143"/>
    </location>
</feature>
<organism evidence="3 4">
    <name type="scientific">Vanilla planifolia</name>
    <name type="common">Vanilla</name>
    <dbReference type="NCBI Taxonomy" id="51239"/>
    <lineage>
        <taxon>Eukaryota</taxon>
        <taxon>Viridiplantae</taxon>
        <taxon>Streptophyta</taxon>
        <taxon>Embryophyta</taxon>
        <taxon>Tracheophyta</taxon>
        <taxon>Spermatophyta</taxon>
        <taxon>Magnoliopsida</taxon>
        <taxon>Liliopsida</taxon>
        <taxon>Asparagales</taxon>
        <taxon>Orchidaceae</taxon>
        <taxon>Vanilloideae</taxon>
        <taxon>Vanilleae</taxon>
        <taxon>Vanilla</taxon>
    </lineage>
</organism>
<evidence type="ECO:0000313" key="4">
    <source>
        <dbReference type="Proteomes" id="UP000636800"/>
    </source>
</evidence>
<dbReference type="AlphaFoldDB" id="A0A835PRL0"/>
<feature type="region of interest" description="Disordered" evidence="1">
    <location>
        <begin position="1"/>
        <end position="26"/>
    </location>
</feature>
<dbReference type="PANTHER" id="PTHR32246:SF143">
    <property type="entry name" value="CALCIUM-DEPENDENT LIPID-BINDING (CALB DOMAIN) FAMILY PROTEIN"/>
    <property type="match status" value="1"/>
</dbReference>
<dbReference type="PANTHER" id="PTHR32246">
    <property type="entry name" value="INGRESSION PROTEIN FIC1"/>
    <property type="match status" value="1"/>
</dbReference>
<dbReference type="Gene3D" id="2.60.40.150">
    <property type="entry name" value="C2 domain"/>
    <property type="match status" value="1"/>
</dbReference>
<accession>A0A835PRL0</accession>
<protein>
    <recommendedName>
        <fullName evidence="2">C2 domain-containing protein</fullName>
    </recommendedName>
</protein>
<dbReference type="InterPro" id="IPR000008">
    <property type="entry name" value="C2_dom"/>
</dbReference>
<comment type="caution">
    <text evidence="3">The sequence shown here is derived from an EMBL/GenBank/DDBJ whole genome shotgun (WGS) entry which is preliminary data.</text>
</comment>
<feature type="region of interest" description="Disordered" evidence="1">
    <location>
        <begin position="189"/>
        <end position="220"/>
    </location>
</feature>
<dbReference type="Pfam" id="PF00168">
    <property type="entry name" value="C2"/>
    <property type="match status" value="1"/>
</dbReference>
<dbReference type="OrthoDB" id="10267033at2759"/>
<name>A0A835PRL0_VANPL</name>